<dbReference type="PANTHER" id="PTHR21588">
    <property type="entry name" value="COILED-COIL-HELIX-COILED-COIL-HELIX DOMAIN CONTAINING 6"/>
    <property type="match status" value="1"/>
</dbReference>
<sequence length="202" mass="23330">MRIMFLGDFKRIRFLLQNQIVLVMGNNASSEVTIDRDAENFIKTGDGIKLSPSILQRMSEEEGQGDGQDIHRIPNETTSVQESESVKEAQQLAEDRQKILDEREKQLSLLNEKWEKELSKERAKQQKFHDLTVEAFEQSAKEVEEKFKHPELKPVCKNLQDAMLECYRNNNGRILDCSQSVKNFQNCVVTAKESFLKEPRGV</sequence>
<keyword evidence="1" id="KW-0175">Coiled coil</keyword>
<name>A0ABP0FIH2_CLALP</name>
<organism evidence="2 3">
    <name type="scientific">Clavelina lepadiformis</name>
    <name type="common">Light-bulb sea squirt</name>
    <name type="synonym">Ascidia lepadiformis</name>
    <dbReference type="NCBI Taxonomy" id="159417"/>
    <lineage>
        <taxon>Eukaryota</taxon>
        <taxon>Metazoa</taxon>
        <taxon>Chordata</taxon>
        <taxon>Tunicata</taxon>
        <taxon>Ascidiacea</taxon>
        <taxon>Aplousobranchia</taxon>
        <taxon>Clavelinidae</taxon>
        <taxon>Clavelina</taxon>
    </lineage>
</organism>
<proteinExistence type="predicted"/>
<evidence type="ECO:0000313" key="2">
    <source>
        <dbReference type="EMBL" id="CAK8678172.1"/>
    </source>
</evidence>
<dbReference type="Proteomes" id="UP001642483">
    <property type="component" value="Unassembled WGS sequence"/>
</dbReference>
<evidence type="ECO:0000313" key="3">
    <source>
        <dbReference type="Proteomes" id="UP001642483"/>
    </source>
</evidence>
<feature type="coiled-coil region" evidence="1">
    <location>
        <begin position="86"/>
        <end position="124"/>
    </location>
</feature>
<dbReference type="InterPro" id="IPR052632">
    <property type="entry name" value="MICOS_subunit_Mic19"/>
</dbReference>
<gene>
    <name evidence="2" type="ORF">CVLEPA_LOCUS8116</name>
</gene>
<accession>A0ABP0FIH2</accession>
<protein>
    <recommendedName>
        <fullName evidence="4">MICOS complex subunit MIC19</fullName>
    </recommendedName>
</protein>
<dbReference type="EMBL" id="CAWYQH010000046">
    <property type="protein sequence ID" value="CAK8678172.1"/>
    <property type="molecule type" value="Genomic_DNA"/>
</dbReference>
<evidence type="ECO:0008006" key="4">
    <source>
        <dbReference type="Google" id="ProtNLM"/>
    </source>
</evidence>
<dbReference type="PANTHER" id="PTHR21588:SF18">
    <property type="entry name" value="MICOS COMPLEX SUBUNIT MIC19"/>
    <property type="match status" value="1"/>
</dbReference>
<comment type="caution">
    <text evidence="2">The sequence shown here is derived from an EMBL/GenBank/DDBJ whole genome shotgun (WGS) entry which is preliminary data.</text>
</comment>
<keyword evidence="3" id="KW-1185">Reference proteome</keyword>
<reference evidence="2 3" key="1">
    <citation type="submission" date="2024-02" db="EMBL/GenBank/DDBJ databases">
        <authorList>
            <person name="Daric V."/>
            <person name="Darras S."/>
        </authorList>
    </citation>
    <scope>NUCLEOTIDE SEQUENCE [LARGE SCALE GENOMIC DNA]</scope>
</reference>
<evidence type="ECO:0000256" key="1">
    <source>
        <dbReference type="SAM" id="Coils"/>
    </source>
</evidence>